<dbReference type="STRING" id="1182545.A0A072PH55"/>
<dbReference type="GO" id="GO:0008270">
    <property type="term" value="F:zinc ion binding"/>
    <property type="evidence" value="ECO:0007669"/>
    <property type="project" value="InterPro"/>
</dbReference>
<dbReference type="InterPro" id="IPR053175">
    <property type="entry name" value="DHMBA_Reg_Transcription_Factor"/>
</dbReference>
<keyword evidence="1" id="KW-0805">Transcription regulation</keyword>
<keyword evidence="3" id="KW-0539">Nucleus</keyword>
<dbReference type="OrthoDB" id="2991872at2759"/>
<dbReference type="EMBL" id="AMGV01000009">
    <property type="protein sequence ID" value="KEF54845.1"/>
    <property type="molecule type" value="Genomic_DNA"/>
</dbReference>
<evidence type="ECO:0000313" key="4">
    <source>
        <dbReference type="EMBL" id="KEF54845.1"/>
    </source>
</evidence>
<dbReference type="InterPro" id="IPR001138">
    <property type="entry name" value="Zn2Cys6_DnaBD"/>
</dbReference>
<dbReference type="HOGENOM" id="CLU_042813_0_0_1"/>
<evidence type="ECO:0000256" key="1">
    <source>
        <dbReference type="ARBA" id="ARBA00023015"/>
    </source>
</evidence>
<dbReference type="VEuPathDB" id="FungiDB:A1O9_09287"/>
<evidence type="ECO:0000256" key="3">
    <source>
        <dbReference type="ARBA" id="ARBA00023242"/>
    </source>
</evidence>
<dbReference type="GO" id="GO:0000981">
    <property type="term" value="F:DNA-binding transcription factor activity, RNA polymerase II-specific"/>
    <property type="evidence" value="ECO:0007669"/>
    <property type="project" value="InterPro"/>
</dbReference>
<evidence type="ECO:0000256" key="2">
    <source>
        <dbReference type="ARBA" id="ARBA00023163"/>
    </source>
</evidence>
<evidence type="ECO:0008006" key="6">
    <source>
        <dbReference type="Google" id="ProtNLM"/>
    </source>
</evidence>
<comment type="caution">
    <text evidence="4">The sequence shown here is derived from an EMBL/GenBank/DDBJ whole genome shotgun (WGS) entry which is preliminary data.</text>
</comment>
<dbReference type="CDD" id="cd00067">
    <property type="entry name" value="GAL4"/>
    <property type="match status" value="1"/>
</dbReference>
<protein>
    <recommendedName>
        <fullName evidence="6">Zn(2)-C6 fungal-type domain-containing protein</fullName>
    </recommendedName>
</protein>
<dbReference type="RefSeq" id="XP_013257435.1">
    <property type="nucleotide sequence ID" value="XM_013401981.1"/>
</dbReference>
<keyword evidence="2" id="KW-0804">Transcription</keyword>
<accession>A0A072PH55</accession>
<dbReference type="AlphaFoldDB" id="A0A072PH55"/>
<dbReference type="PANTHER" id="PTHR38791:SF5">
    <property type="entry name" value="TRANSCRIPTION FACTOR DBAG-RELATED"/>
    <property type="match status" value="1"/>
</dbReference>
<name>A0A072PH55_9EURO</name>
<sequence length="525" mass="58609">MTQLIREREKCDQTKPACLKCTRSGRKCLTASIIEQPGFSINDENSYASGKLKRPRGPRSNLTLLRPQFDLEARALDYFLLHHVVQLDDLLGGMPDVAQGLCGTTAIWKASGRNSVMVDKALTCVSMAVFARTRQAPIVAVDASVKYGRLLRMMQQKVQNFPLLALTSPGNENEEVSIDAYLLTMLLMGRYESTMHDYSGIPNLYQVAPSLHRWIHHEGALTILRRWSEAASNGRASAPTNIMKLSRRGMLQSSLRQNIPLQDWIIDGSRFGECGLGLEYDGILVATVDLYQRVGSMIRSHSLIESTRLELIEEAHVIDTRLQEWASRFPDAGALQWHTLAPNPGPWSHADYHPSTIDHFDEPRYATVWIQYFATRMLVKSTCLSVFDVGVQVCGPSFDSSFVEQHRSECSQQLHRLADRMVSAVVAFSHLGKTGRKETMRRPVGSHDQESTMVEGKPSVAGLIIWPLAVAASINGLEPRQQQWFRAEIARIGKSIGNGFFELAATCPEWTILGRSEDHSPVAGH</sequence>
<keyword evidence="5" id="KW-1185">Reference proteome</keyword>
<dbReference type="GeneID" id="25284197"/>
<gene>
    <name evidence="4" type="ORF">A1O9_09287</name>
</gene>
<evidence type="ECO:0000313" key="5">
    <source>
        <dbReference type="Proteomes" id="UP000027920"/>
    </source>
</evidence>
<reference evidence="4 5" key="1">
    <citation type="submission" date="2013-03" db="EMBL/GenBank/DDBJ databases">
        <title>The Genome Sequence of Exophiala aquamarina CBS 119918.</title>
        <authorList>
            <consortium name="The Broad Institute Genomics Platform"/>
            <person name="Cuomo C."/>
            <person name="de Hoog S."/>
            <person name="Gorbushina A."/>
            <person name="Walker B."/>
            <person name="Young S.K."/>
            <person name="Zeng Q."/>
            <person name="Gargeya S."/>
            <person name="Fitzgerald M."/>
            <person name="Haas B."/>
            <person name="Abouelleil A."/>
            <person name="Allen A.W."/>
            <person name="Alvarado L."/>
            <person name="Arachchi H.M."/>
            <person name="Berlin A.M."/>
            <person name="Chapman S.B."/>
            <person name="Gainer-Dewar J."/>
            <person name="Goldberg J."/>
            <person name="Griggs A."/>
            <person name="Gujja S."/>
            <person name="Hansen M."/>
            <person name="Howarth C."/>
            <person name="Imamovic A."/>
            <person name="Ireland A."/>
            <person name="Larimer J."/>
            <person name="McCowan C."/>
            <person name="Murphy C."/>
            <person name="Pearson M."/>
            <person name="Poon T.W."/>
            <person name="Priest M."/>
            <person name="Roberts A."/>
            <person name="Saif S."/>
            <person name="Shea T."/>
            <person name="Sisk P."/>
            <person name="Sykes S."/>
            <person name="Wortman J."/>
            <person name="Nusbaum C."/>
            <person name="Birren B."/>
        </authorList>
    </citation>
    <scope>NUCLEOTIDE SEQUENCE [LARGE SCALE GENOMIC DNA]</scope>
    <source>
        <strain evidence="4 5">CBS 119918</strain>
    </source>
</reference>
<dbReference type="PANTHER" id="PTHR38791">
    <property type="entry name" value="ZN(II)2CYS6 TRANSCRIPTION FACTOR (EUROFUNG)-RELATED-RELATED"/>
    <property type="match status" value="1"/>
</dbReference>
<proteinExistence type="predicted"/>
<organism evidence="4 5">
    <name type="scientific">Exophiala aquamarina CBS 119918</name>
    <dbReference type="NCBI Taxonomy" id="1182545"/>
    <lineage>
        <taxon>Eukaryota</taxon>
        <taxon>Fungi</taxon>
        <taxon>Dikarya</taxon>
        <taxon>Ascomycota</taxon>
        <taxon>Pezizomycotina</taxon>
        <taxon>Eurotiomycetes</taxon>
        <taxon>Chaetothyriomycetidae</taxon>
        <taxon>Chaetothyriales</taxon>
        <taxon>Herpotrichiellaceae</taxon>
        <taxon>Exophiala</taxon>
    </lineage>
</organism>
<dbReference type="Proteomes" id="UP000027920">
    <property type="component" value="Unassembled WGS sequence"/>
</dbReference>